<accession>A0A151P6U4</accession>
<dbReference type="AlphaFoldDB" id="A0A151P6U4"/>
<dbReference type="EMBL" id="AKHW03000678">
    <property type="protein sequence ID" value="KYO44733.1"/>
    <property type="molecule type" value="Genomic_DNA"/>
</dbReference>
<sequence>MRGCWRWWQCSTGTRGPWGNAGLPAEPHPGPQGGQETEAGGGVDVEEINTLLCSFQNGKTAKTDSLPKEFCLAFWDQVGLDLLEVYRQHLQQGHLYALWKARNLLINRHADPTVEDCTKMGLSEMYWWYHTKTEKDNGEETVDLIWKRGDWHRLLRGKYSEENNSEDSSDADEYDDNE</sequence>
<keyword evidence="3" id="KW-1185">Reference proteome</keyword>
<protein>
    <submittedName>
        <fullName evidence="2">Uncharacterized protein</fullName>
    </submittedName>
</protein>
<feature type="region of interest" description="Disordered" evidence="1">
    <location>
        <begin position="16"/>
        <end position="40"/>
    </location>
</feature>
<organism evidence="2 3">
    <name type="scientific">Alligator mississippiensis</name>
    <name type="common">American alligator</name>
    <dbReference type="NCBI Taxonomy" id="8496"/>
    <lineage>
        <taxon>Eukaryota</taxon>
        <taxon>Metazoa</taxon>
        <taxon>Chordata</taxon>
        <taxon>Craniata</taxon>
        <taxon>Vertebrata</taxon>
        <taxon>Euteleostomi</taxon>
        <taxon>Archelosauria</taxon>
        <taxon>Archosauria</taxon>
        <taxon>Crocodylia</taxon>
        <taxon>Alligatoridae</taxon>
        <taxon>Alligatorinae</taxon>
        <taxon>Alligator</taxon>
    </lineage>
</organism>
<evidence type="ECO:0000313" key="2">
    <source>
        <dbReference type="EMBL" id="KYO44733.1"/>
    </source>
</evidence>
<name>A0A151P6U4_ALLMI</name>
<proteinExistence type="predicted"/>
<evidence type="ECO:0000313" key="3">
    <source>
        <dbReference type="Proteomes" id="UP000050525"/>
    </source>
</evidence>
<evidence type="ECO:0000256" key="1">
    <source>
        <dbReference type="SAM" id="MobiDB-lite"/>
    </source>
</evidence>
<gene>
    <name evidence="2" type="ORF">Y1Q_0016846</name>
</gene>
<comment type="caution">
    <text evidence="2">The sequence shown here is derived from an EMBL/GenBank/DDBJ whole genome shotgun (WGS) entry which is preliminary data.</text>
</comment>
<dbReference type="Proteomes" id="UP000050525">
    <property type="component" value="Unassembled WGS sequence"/>
</dbReference>
<reference evidence="2 3" key="1">
    <citation type="journal article" date="2012" name="Genome Biol.">
        <title>Sequencing three crocodilian genomes to illuminate the evolution of archosaurs and amniotes.</title>
        <authorList>
            <person name="St John J.A."/>
            <person name="Braun E.L."/>
            <person name="Isberg S.R."/>
            <person name="Miles L.G."/>
            <person name="Chong A.Y."/>
            <person name="Gongora J."/>
            <person name="Dalzell P."/>
            <person name="Moran C."/>
            <person name="Bed'hom B."/>
            <person name="Abzhanov A."/>
            <person name="Burgess S.C."/>
            <person name="Cooksey A.M."/>
            <person name="Castoe T.A."/>
            <person name="Crawford N.G."/>
            <person name="Densmore L.D."/>
            <person name="Drew J.C."/>
            <person name="Edwards S.V."/>
            <person name="Faircloth B.C."/>
            <person name="Fujita M.K."/>
            <person name="Greenwold M.J."/>
            <person name="Hoffmann F.G."/>
            <person name="Howard J.M."/>
            <person name="Iguchi T."/>
            <person name="Janes D.E."/>
            <person name="Khan S.Y."/>
            <person name="Kohno S."/>
            <person name="de Koning A.J."/>
            <person name="Lance S.L."/>
            <person name="McCarthy F.M."/>
            <person name="McCormack J.E."/>
            <person name="Merchant M.E."/>
            <person name="Peterson D.G."/>
            <person name="Pollock D.D."/>
            <person name="Pourmand N."/>
            <person name="Raney B.J."/>
            <person name="Roessler K.A."/>
            <person name="Sanford J.R."/>
            <person name="Sawyer R.H."/>
            <person name="Schmidt C.J."/>
            <person name="Triplett E.W."/>
            <person name="Tuberville T.D."/>
            <person name="Venegas-Anaya M."/>
            <person name="Howard J.T."/>
            <person name="Jarvis E.D."/>
            <person name="Guillette L.J.Jr."/>
            <person name="Glenn T.C."/>
            <person name="Green R.E."/>
            <person name="Ray D.A."/>
        </authorList>
    </citation>
    <scope>NUCLEOTIDE SEQUENCE [LARGE SCALE GENOMIC DNA]</scope>
    <source>
        <strain evidence="2">KSC_2009_1</strain>
    </source>
</reference>